<evidence type="ECO:0000313" key="3">
    <source>
        <dbReference type="EMBL" id="CAB1220164.1"/>
    </source>
</evidence>
<protein>
    <recommendedName>
        <fullName evidence="5">NirD/YgiW/YdeI family stress tolerance protein</fullName>
    </recommendedName>
</protein>
<accession>A0A811GCC1</accession>
<reference evidence="3 4" key="1">
    <citation type="submission" date="2020-02" db="EMBL/GenBank/DDBJ databases">
        <authorList>
            <person name="Chaudhuri R."/>
        </authorList>
    </citation>
    <scope>NUCLEOTIDE SEQUENCE [LARGE SCALE GENOMIC DNA]</scope>
    <source>
        <strain evidence="3">SFB21</strain>
    </source>
</reference>
<gene>
    <name evidence="3" type="ORF">SFB21_2540</name>
</gene>
<feature type="signal peptide" evidence="2">
    <location>
        <begin position="1"/>
        <end position="22"/>
    </location>
</feature>
<proteinExistence type="predicted"/>
<dbReference type="PANTHER" id="PTHR36571">
    <property type="entry name" value="PROTEIN YGIW"/>
    <property type="match status" value="1"/>
</dbReference>
<keyword evidence="1 2" id="KW-0732">Signal</keyword>
<dbReference type="Pfam" id="PF04076">
    <property type="entry name" value="BOF"/>
    <property type="match status" value="1"/>
</dbReference>
<name>A0A811GCC1_9GAMM</name>
<dbReference type="AlphaFoldDB" id="A0A811GCC1"/>
<feature type="chain" id="PRO_5032508398" description="NirD/YgiW/YdeI family stress tolerance protein" evidence="2">
    <location>
        <begin position="23"/>
        <end position="155"/>
    </location>
</feature>
<comment type="caution">
    <text evidence="3">The sequence shown here is derived from an EMBL/GenBank/DDBJ whole genome shotgun (WGS) entry which is preliminary data.</text>
</comment>
<evidence type="ECO:0000256" key="1">
    <source>
        <dbReference type="ARBA" id="ARBA00022729"/>
    </source>
</evidence>
<evidence type="ECO:0008006" key="5">
    <source>
        <dbReference type="Google" id="ProtNLM"/>
    </source>
</evidence>
<dbReference type="SUPFAM" id="SSF101756">
    <property type="entry name" value="Hypothetical protein YgiW"/>
    <property type="match status" value="1"/>
</dbReference>
<dbReference type="EMBL" id="CADDTS010000042">
    <property type="protein sequence ID" value="CAB1220164.1"/>
    <property type="molecule type" value="Genomic_DNA"/>
</dbReference>
<sequence>MKKMLWVVFTSVSMLCTISSYAGESNHMMMGCDQQMRNGNGHMMKGCDHWMMNENGHRMMAVAEVKKLADQTMVMLSGTIVKHLRGDHFELKDGTGSIDIDVDEDLWRPLALKVGDQVNVMGEVDAHANKASSIDVMKIEKMTSSKDKWMWYNQH</sequence>
<dbReference type="Gene3D" id="2.40.50.200">
    <property type="entry name" value="Bacterial OB-fold"/>
    <property type="match status" value="1"/>
</dbReference>
<dbReference type="Proteomes" id="UP000489961">
    <property type="component" value="Unassembled WGS sequence"/>
</dbReference>
<dbReference type="NCBIfam" id="NF033674">
    <property type="entry name" value="stress_OB_fold"/>
    <property type="match status" value="1"/>
</dbReference>
<evidence type="ECO:0000313" key="4">
    <source>
        <dbReference type="Proteomes" id="UP000489961"/>
    </source>
</evidence>
<dbReference type="InterPro" id="IPR036700">
    <property type="entry name" value="BOBF_sf"/>
</dbReference>
<dbReference type="RefSeq" id="WP_174560355.1">
    <property type="nucleotide sequence ID" value="NZ_CADDTS010000042.1"/>
</dbReference>
<dbReference type="InterPro" id="IPR005220">
    <property type="entry name" value="CarO-like"/>
</dbReference>
<dbReference type="PANTHER" id="PTHR36571:SF1">
    <property type="entry name" value="PROTEIN YGIW"/>
    <property type="match status" value="1"/>
</dbReference>
<organism evidence="3 4">
    <name type="scientific">Acinetobacter bouvetii</name>
    <dbReference type="NCBI Taxonomy" id="202951"/>
    <lineage>
        <taxon>Bacteria</taxon>
        <taxon>Pseudomonadati</taxon>
        <taxon>Pseudomonadota</taxon>
        <taxon>Gammaproteobacteria</taxon>
        <taxon>Moraxellales</taxon>
        <taxon>Moraxellaceae</taxon>
        <taxon>Acinetobacter</taxon>
    </lineage>
</organism>
<evidence type="ECO:0000256" key="2">
    <source>
        <dbReference type="SAM" id="SignalP"/>
    </source>
</evidence>